<protein>
    <recommendedName>
        <fullName evidence="3">Glycine-rich domain-containing protein-like</fullName>
    </recommendedName>
</protein>
<name>I4CUG9_STUST</name>
<dbReference type="HOGENOM" id="CLU_120903_1_0_6"/>
<dbReference type="Proteomes" id="UP000006063">
    <property type="component" value="Chromosome"/>
</dbReference>
<dbReference type="InterPro" id="IPR009836">
    <property type="entry name" value="GRDP-like"/>
</dbReference>
<dbReference type="KEGG" id="psc:A458_12455"/>
<dbReference type="PANTHER" id="PTHR34365:SF7">
    <property type="entry name" value="GLYCINE-RICH DOMAIN-CONTAINING PROTEIN 1"/>
    <property type="match status" value="1"/>
</dbReference>
<sequence>MPHQFDNAVFEQALTLTETWEFELAIEKILEIKTGEWTRARANKAVQNYKRYMAVTKALGGLQMVPNGDIDEIWHMHILDTRAYMADCNALFGEYLHHYPYFGMLGDENRQQWLEVQKVSTNLWEKLFGEPLYGASSAPQKCPQVCPCHIDDLTIMSSGLPESLRSA</sequence>
<gene>
    <name evidence="1" type="ORF">A458_12455</name>
</gene>
<dbReference type="AlphaFoldDB" id="I4CUG9"/>
<reference evidence="1 2" key="1">
    <citation type="journal article" date="2012" name="J. Bacteriol.">
        <title>Complete Genome Sequence of the Naphthalene-Degrading Bacterium Pseudomonas stutzeri AN10 (CCUG 29243).</title>
        <authorList>
            <person name="Brunet-Galmes I."/>
            <person name="Busquets A."/>
            <person name="Pena A."/>
            <person name="Gomila M."/>
            <person name="Nogales B."/>
            <person name="Garcia-Valdes E."/>
            <person name="Lalucat J."/>
            <person name="Bennasar A."/>
            <person name="Bosch R."/>
        </authorList>
    </citation>
    <scope>NUCLEOTIDE SEQUENCE [LARGE SCALE GENOMIC DNA]</scope>
    <source>
        <strain evidence="1 2">CCUG 29243</strain>
    </source>
</reference>
<dbReference type="RefSeq" id="WP_014820655.1">
    <property type="nucleotide sequence ID" value="NC_018028.1"/>
</dbReference>
<evidence type="ECO:0000313" key="1">
    <source>
        <dbReference type="EMBL" id="AFM33726.1"/>
    </source>
</evidence>
<accession>I4CUG9</accession>
<evidence type="ECO:0000313" key="2">
    <source>
        <dbReference type="Proteomes" id="UP000006063"/>
    </source>
</evidence>
<dbReference type="PANTHER" id="PTHR34365">
    <property type="entry name" value="ENOLASE (DUF1399)"/>
    <property type="match status" value="1"/>
</dbReference>
<dbReference type="eggNOG" id="COG4278">
    <property type="taxonomic scope" value="Bacteria"/>
</dbReference>
<proteinExistence type="predicted"/>
<dbReference type="EMBL" id="CP003677">
    <property type="protein sequence ID" value="AFM33726.1"/>
    <property type="molecule type" value="Genomic_DNA"/>
</dbReference>
<organism evidence="1 2">
    <name type="scientific">Stutzerimonas stutzeri CCUG 29243</name>
    <dbReference type="NCBI Taxonomy" id="1196835"/>
    <lineage>
        <taxon>Bacteria</taxon>
        <taxon>Pseudomonadati</taxon>
        <taxon>Pseudomonadota</taxon>
        <taxon>Gammaproteobacteria</taxon>
        <taxon>Pseudomonadales</taxon>
        <taxon>Pseudomonadaceae</taxon>
        <taxon>Stutzerimonas</taxon>
    </lineage>
</organism>
<evidence type="ECO:0008006" key="3">
    <source>
        <dbReference type="Google" id="ProtNLM"/>
    </source>
</evidence>